<reference evidence="3 4" key="1">
    <citation type="submission" date="2017-11" db="EMBL/GenBank/DDBJ databases">
        <title>De novo assembly and phasing of dikaryotic genomes from two isolates of Puccinia coronata f. sp. avenae, the causal agent of oat crown rust.</title>
        <authorList>
            <person name="Miller M.E."/>
            <person name="Zhang Y."/>
            <person name="Omidvar V."/>
            <person name="Sperschneider J."/>
            <person name="Schwessinger B."/>
            <person name="Raley C."/>
            <person name="Palmer J.M."/>
            <person name="Garnica D."/>
            <person name="Upadhyaya N."/>
            <person name="Rathjen J."/>
            <person name="Taylor J.M."/>
            <person name="Park R.F."/>
            <person name="Dodds P.N."/>
            <person name="Hirsch C.D."/>
            <person name="Kianian S.F."/>
            <person name="Figueroa M."/>
        </authorList>
    </citation>
    <scope>NUCLEOTIDE SEQUENCE [LARGE SCALE GENOMIC DNA]</scope>
    <source>
        <strain evidence="1">12NC29</strain>
        <strain evidence="2">12SD80</strain>
    </source>
</reference>
<evidence type="ECO:0000313" key="3">
    <source>
        <dbReference type="Proteomes" id="UP000235388"/>
    </source>
</evidence>
<sequence length="66" mass="7715">MTIGQPSKVPLTVAYRWSSFWMYAPSSLRFHLYRPIPCWSLFPFSFPFTGPPVHRCHCASLHAHQH</sequence>
<evidence type="ECO:0000313" key="2">
    <source>
        <dbReference type="EMBL" id="PLW39878.1"/>
    </source>
</evidence>
<dbReference type="AlphaFoldDB" id="A0A2N5UQ43"/>
<evidence type="ECO:0000313" key="1">
    <source>
        <dbReference type="EMBL" id="PLW35404.1"/>
    </source>
</evidence>
<accession>A0A2N5UQ43</accession>
<dbReference type="Proteomes" id="UP000235388">
    <property type="component" value="Unassembled WGS sequence"/>
</dbReference>
<name>A0A2N5UQ43_9BASI</name>
<comment type="caution">
    <text evidence="2">The sequence shown here is derived from an EMBL/GenBank/DDBJ whole genome shotgun (WGS) entry which is preliminary data.</text>
</comment>
<proteinExistence type="predicted"/>
<keyword evidence="3" id="KW-1185">Reference proteome</keyword>
<dbReference type="EMBL" id="PGCI01000109">
    <property type="protein sequence ID" value="PLW39878.1"/>
    <property type="molecule type" value="Genomic_DNA"/>
</dbReference>
<evidence type="ECO:0000313" key="4">
    <source>
        <dbReference type="Proteomes" id="UP000235392"/>
    </source>
</evidence>
<dbReference type="EMBL" id="PGCJ01000258">
    <property type="protein sequence ID" value="PLW35404.1"/>
    <property type="molecule type" value="Genomic_DNA"/>
</dbReference>
<dbReference type="Proteomes" id="UP000235392">
    <property type="component" value="Unassembled WGS sequence"/>
</dbReference>
<organism evidence="2 4">
    <name type="scientific">Puccinia coronata f. sp. avenae</name>
    <dbReference type="NCBI Taxonomy" id="200324"/>
    <lineage>
        <taxon>Eukaryota</taxon>
        <taxon>Fungi</taxon>
        <taxon>Dikarya</taxon>
        <taxon>Basidiomycota</taxon>
        <taxon>Pucciniomycotina</taxon>
        <taxon>Pucciniomycetes</taxon>
        <taxon>Pucciniales</taxon>
        <taxon>Pucciniaceae</taxon>
        <taxon>Puccinia</taxon>
    </lineage>
</organism>
<gene>
    <name evidence="1" type="ORF">PCANC_18307</name>
    <name evidence="2" type="ORF">PCASD_07887</name>
</gene>
<protein>
    <submittedName>
        <fullName evidence="2">Uncharacterized protein</fullName>
    </submittedName>
</protein>